<name>A0A346Y6Q8_9ACTN</name>
<dbReference type="Gene3D" id="3.40.50.12090">
    <property type="match status" value="1"/>
</dbReference>
<accession>A0A346Y6Q8</accession>
<organism evidence="1 2">
    <name type="scientific">Euzebya pacifica</name>
    <dbReference type="NCBI Taxonomy" id="1608957"/>
    <lineage>
        <taxon>Bacteria</taxon>
        <taxon>Bacillati</taxon>
        <taxon>Actinomycetota</taxon>
        <taxon>Nitriliruptoria</taxon>
        <taxon>Euzebyales</taxon>
    </lineage>
</organism>
<dbReference type="SUPFAM" id="SSF69304">
    <property type="entry name" value="Tricorn protease N-terminal domain"/>
    <property type="match status" value="1"/>
</dbReference>
<geneLocation type="plasmid" evidence="2">
    <name>pedy32-46i</name>
</geneLocation>
<reference evidence="1 2" key="1">
    <citation type="submission" date="2018-09" db="EMBL/GenBank/DDBJ databases">
        <title>Complete genome sequence of Euzebya sp. DY32-46 isolated from seawater of Pacific Ocean.</title>
        <authorList>
            <person name="Xu L."/>
            <person name="Wu Y.-H."/>
            <person name="Xu X.-W."/>
        </authorList>
    </citation>
    <scope>NUCLEOTIDE SEQUENCE [LARGE SCALE GENOMIC DNA]</scope>
    <source>
        <strain evidence="1 2">DY32-46</strain>
        <plasmid evidence="2">pedy32-46i</plasmid>
    </source>
</reference>
<dbReference type="Gene3D" id="2.120.10.30">
    <property type="entry name" value="TolB, C-terminal domain"/>
    <property type="match status" value="1"/>
</dbReference>
<evidence type="ECO:0000313" key="2">
    <source>
        <dbReference type="Proteomes" id="UP000264006"/>
    </source>
</evidence>
<keyword evidence="1" id="KW-0614">Plasmid</keyword>
<gene>
    <name evidence="1" type="ORF">DVS28_b0386</name>
</gene>
<dbReference type="Proteomes" id="UP000264006">
    <property type="component" value="Plasmid pEDY32-46I"/>
</dbReference>
<dbReference type="KEGG" id="euz:DVS28_b0386"/>
<sequence length="694" mass="73127">MGLRPPERPRWAHDRVASWSFRVSLSPTRVRRAGFLPQRTLLEPGAGTARGRREMHVGWEGLMVLRFSGGFWSRLVATTAVGLVVASLLPSAAWAQADHESLIYVELALPPDGGRPLSYTVHDLLDGSEQTFTFDHDLGRSMELGNPSPDGRVMVLRRNVPAQTLDEPPVQYDVTLLDTVTGTELRTYESVPVNSTLAWLDDGTLLVSDSTHTRLLDLASGELTTILDEHVGSAIVSPTGSHFWDGRNIRDRSGQVVRAVRPQDALATPAAWSPDGTSIVTHPDPNSGDSSVLRVAPDSQDQTLGSVGLLPAVHPDGDHVYFTFQRAESQWVSQRVSLTNCCAIDPVLPDAVSTTPWQFATLASYGLIARGTPTGCDACRQLWDLETGQILFDGPSDARDGFFVQEGSNDTDPAGSTRLAGASRVETAVALSMDQWPAGGAQSVVLATSDNFADAQTASPLAIAEGGPILLSQADDLHPASLSEIRRILPLGNTVYLVGGTAVLTDDLQSQVDELGYETVRIAGRTRGETSTAIAAHLGGSHAEIFAIDGGDFVPGVIAGSIAAQRTGAVVVSGPEGAIYARDHTDAFVVQVGESAFDAAPDEVVTADSPTDLSLAMAERYLPSANRAAVASADNFPDALAGAAHAAREGIPVLLTPSNNVPGTLAARLQDLSAFFVYGGQSAVSSSALAAALG</sequence>
<dbReference type="PANTHER" id="PTHR30032">
    <property type="entry name" value="N-ACETYLMURAMOYL-L-ALANINE AMIDASE-RELATED"/>
    <property type="match status" value="1"/>
</dbReference>
<dbReference type="Pfam" id="PF04122">
    <property type="entry name" value="CW_binding_2"/>
    <property type="match status" value="2"/>
</dbReference>
<proteinExistence type="predicted"/>
<dbReference type="AlphaFoldDB" id="A0A346Y6Q8"/>
<protein>
    <submittedName>
        <fullName evidence="1">Kumamolysin</fullName>
    </submittedName>
</protein>
<dbReference type="InterPro" id="IPR051922">
    <property type="entry name" value="Bact_Sporulation_Assoc"/>
</dbReference>
<dbReference type="PANTHER" id="PTHR30032:SF8">
    <property type="entry name" value="GERMINATION-SPECIFIC N-ACETYLMURAMOYL-L-ALANINE AMIDASE"/>
    <property type="match status" value="1"/>
</dbReference>
<dbReference type="EMBL" id="CP031166">
    <property type="protein sequence ID" value="AXV10155.1"/>
    <property type="molecule type" value="Genomic_DNA"/>
</dbReference>
<dbReference type="InterPro" id="IPR007253">
    <property type="entry name" value="Cell_wall-bd_2"/>
</dbReference>
<dbReference type="InterPro" id="IPR011042">
    <property type="entry name" value="6-blade_b-propeller_TolB-like"/>
</dbReference>
<evidence type="ECO:0000313" key="1">
    <source>
        <dbReference type="EMBL" id="AXV10155.1"/>
    </source>
</evidence>
<keyword evidence="2" id="KW-1185">Reference proteome</keyword>